<evidence type="ECO:0000313" key="4">
    <source>
        <dbReference type="EMBL" id="WAJ69997.1"/>
    </source>
</evidence>
<reference evidence="4" key="1">
    <citation type="submission" date="2022-10" db="EMBL/GenBank/DDBJ databases">
        <title>Catenovulum adriacola sp. nov. isolated in the Harbour of Susak.</title>
        <authorList>
            <person name="Schoch T."/>
            <person name="Reich S.J."/>
            <person name="Stoeferle S."/>
            <person name="Flaiz M."/>
            <person name="Kazda M."/>
            <person name="Riedel C.U."/>
            <person name="Duerre P."/>
        </authorList>
    </citation>
    <scope>NUCLEOTIDE SEQUENCE</scope>
    <source>
        <strain evidence="4">TS8</strain>
    </source>
</reference>
<keyword evidence="2 3" id="KW-0808">Transferase</keyword>
<name>A0ABY7AKC1_9ALTE</name>
<dbReference type="EMBL" id="CP109965">
    <property type="protein sequence ID" value="WAJ69997.1"/>
    <property type="molecule type" value="Genomic_DNA"/>
</dbReference>
<evidence type="ECO:0000256" key="1">
    <source>
        <dbReference type="ARBA" id="ARBA00022603"/>
    </source>
</evidence>
<proteinExistence type="inferred from homology"/>
<dbReference type="PANTHER" id="PTHR43542">
    <property type="entry name" value="METHYLTRANSFERASE"/>
    <property type="match status" value="1"/>
</dbReference>
<dbReference type="PIRSF" id="PIRSF004553">
    <property type="entry name" value="CHP00095"/>
    <property type="match status" value="1"/>
</dbReference>
<keyword evidence="5" id="KW-1185">Reference proteome</keyword>
<dbReference type="Gene3D" id="3.40.50.150">
    <property type="entry name" value="Vaccinia Virus protein VP39"/>
    <property type="match status" value="1"/>
</dbReference>
<dbReference type="CDD" id="cd02440">
    <property type="entry name" value="AdoMet_MTases"/>
    <property type="match status" value="1"/>
</dbReference>
<keyword evidence="3" id="KW-0698">rRNA processing</keyword>
<keyword evidence="3" id="KW-0949">S-adenosyl-L-methionine</keyword>
<comment type="catalytic activity">
    <reaction evidence="3">
        <text>guanosine(966) in 16S rRNA + S-adenosyl-L-methionine = N(2)-methylguanosine(966) in 16S rRNA + S-adenosyl-L-homocysteine + H(+)</text>
        <dbReference type="Rhea" id="RHEA:23548"/>
        <dbReference type="Rhea" id="RHEA-COMP:10211"/>
        <dbReference type="Rhea" id="RHEA-COMP:10212"/>
        <dbReference type="ChEBI" id="CHEBI:15378"/>
        <dbReference type="ChEBI" id="CHEBI:57856"/>
        <dbReference type="ChEBI" id="CHEBI:59789"/>
        <dbReference type="ChEBI" id="CHEBI:74269"/>
        <dbReference type="ChEBI" id="CHEBI:74481"/>
        <dbReference type="EC" id="2.1.1.171"/>
    </reaction>
</comment>
<sequence>MVSRRPVRQNKANQTKTKKSNGFVRIISGKFKGKKLPVRDSQGLRPTTDRVKETLFNWLMFKVHGSRVLDCFSGSGSLGFEALSREAEYLVMIEKDPTVAQQLKQNLNLLSKNDVHLNAQVIEQDCLHYLTQTQSEFDLVFVDPPFRLGLAEQACNLLAQSDLLTDDAYIYVETESELKTSGYPDNWQLLKEKTAGQVCYRLFQYQK</sequence>
<comment type="function">
    <text evidence="3">Specifically methylates the guanine in position 966 of 16S rRNA in the assembled 30S particle.</text>
</comment>
<dbReference type="InterPro" id="IPR029063">
    <property type="entry name" value="SAM-dependent_MTases_sf"/>
</dbReference>
<accession>A0ABY7AKC1</accession>
<evidence type="ECO:0000256" key="3">
    <source>
        <dbReference type="PIRNR" id="PIRNR004553"/>
    </source>
</evidence>
<dbReference type="Proteomes" id="UP001163726">
    <property type="component" value="Chromosome"/>
</dbReference>
<evidence type="ECO:0000313" key="5">
    <source>
        <dbReference type="Proteomes" id="UP001163726"/>
    </source>
</evidence>
<protein>
    <recommendedName>
        <fullName evidence="3">Ribosomal RNA small subunit methyltransferase D</fullName>
        <ecNumber evidence="3">2.1.1.171</ecNumber>
    </recommendedName>
</protein>
<dbReference type="SUPFAM" id="SSF53335">
    <property type="entry name" value="S-adenosyl-L-methionine-dependent methyltransferases"/>
    <property type="match status" value="1"/>
</dbReference>
<keyword evidence="1 3" id="KW-0489">Methyltransferase</keyword>
<dbReference type="PANTHER" id="PTHR43542:SF1">
    <property type="entry name" value="METHYLTRANSFERASE"/>
    <property type="match status" value="1"/>
</dbReference>
<evidence type="ECO:0000256" key="2">
    <source>
        <dbReference type="ARBA" id="ARBA00022679"/>
    </source>
</evidence>
<dbReference type="EC" id="2.1.1.171" evidence="3"/>
<organism evidence="4 5">
    <name type="scientific">Catenovulum adriaticum</name>
    <dbReference type="NCBI Taxonomy" id="2984846"/>
    <lineage>
        <taxon>Bacteria</taxon>
        <taxon>Pseudomonadati</taxon>
        <taxon>Pseudomonadota</taxon>
        <taxon>Gammaproteobacteria</taxon>
        <taxon>Alteromonadales</taxon>
        <taxon>Alteromonadaceae</taxon>
        <taxon>Catenovulum</taxon>
    </lineage>
</organism>
<dbReference type="NCBIfam" id="TIGR00095">
    <property type="entry name" value="16S rRNA (guanine(966)-N(2))-methyltransferase RsmD"/>
    <property type="match status" value="1"/>
</dbReference>
<dbReference type="Pfam" id="PF03602">
    <property type="entry name" value="Cons_hypoth95"/>
    <property type="match status" value="1"/>
</dbReference>
<dbReference type="RefSeq" id="WP_268074296.1">
    <property type="nucleotide sequence ID" value="NZ_CP109965.1"/>
</dbReference>
<dbReference type="InterPro" id="IPR004398">
    <property type="entry name" value="RNA_MeTrfase_RsmD"/>
</dbReference>
<comment type="similarity">
    <text evidence="3">Belongs to the methyltransferase superfamily. RsmD family.</text>
</comment>
<dbReference type="GO" id="GO:0052913">
    <property type="term" value="F:16S rRNA (guanine(966)-N(2))-methyltransferase activity"/>
    <property type="evidence" value="ECO:0007669"/>
    <property type="project" value="UniProtKB-EC"/>
</dbReference>
<gene>
    <name evidence="4" type="primary">rsmD</name>
    <name evidence="4" type="ORF">OLW01_12745</name>
</gene>